<dbReference type="PROSITE" id="PS50294">
    <property type="entry name" value="WD_REPEATS_REGION"/>
    <property type="match status" value="3"/>
</dbReference>
<dbReference type="CDD" id="cd00200">
    <property type="entry name" value="WD40"/>
    <property type="match status" value="1"/>
</dbReference>
<dbReference type="PANTHER" id="PTHR19879:SF1">
    <property type="entry name" value="CANNONBALL-RELATED"/>
    <property type="match status" value="1"/>
</dbReference>
<evidence type="ECO:0000313" key="6">
    <source>
        <dbReference type="Proteomes" id="UP000614601"/>
    </source>
</evidence>
<dbReference type="GO" id="GO:0016251">
    <property type="term" value="F:RNA polymerase II general transcription initiation factor activity"/>
    <property type="evidence" value="ECO:0007669"/>
    <property type="project" value="TreeGrafter"/>
</dbReference>
<dbReference type="SMART" id="SM00320">
    <property type="entry name" value="WD40"/>
    <property type="match status" value="5"/>
</dbReference>
<dbReference type="GO" id="GO:0005669">
    <property type="term" value="C:transcription factor TFIID complex"/>
    <property type="evidence" value="ECO:0007669"/>
    <property type="project" value="TreeGrafter"/>
</dbReference>
<organism evidence="5 6">
    <name type="scientific">Bursaphelenchus okinawaensis</name>
    <dbReference type="NCBI Taxonomy" id="465554"/>
    <lineage>
        <taxon>Eukaryota</taxon>
        <taxon>Metazoa</taxon>
        <taxon>Ecdysozoa</taxon>
        <taxon>Nematoda</taxon>
        <taxon>Chromadorea</taxon>
        <taxon>Rhabditida</taxon>
        <taxon>Tylenchina</taxon>
        <taxon>Tylenchomorpha</taxon>
        <taxon>Aphelenchoidea</taxon>
        <taxon>Aphelenchoididae</taxon>
        <taxon>Bursaphelenchus</taxon>
    </lineage>
</organism>
<feature type="repeat" description="WD" evidence="3">
    <location>
        <begin position="153"/>
        <end position="194"/>
    </location>
</feature>
<evidence type="ECO:0000256" key="1">
    <source>
        <dbReference type="ARBA" id="ARBA00022574"/>
    </source>
</evidence>
<evidence type="ECO:0008006" key="7">
    <source>
        <dbReference type="Google" id="ProtNLM"/>
    </source>
</evidence>
<accession>A0A811JT58</accession>
<dbReference type="InterPro" id="IPR001680">
    <property type="entry name" value="WD40_rpt"/>
</dbReference>
<evidence type="ECO:0000313" key="5">
    <source>
        <dbReference type="EMBL" id="CAD5206328.1"/>
    </source>
</evidence>
<name>A0A811JT58_9BILA</name>
<proteinExistence type="predicted"/>
<sequence length="407" mass="45178">MFFGTNRDEGVPGLTDKKRKNKDFKDAKKKDGNAPPADRIPMPPLPESVLNERRAQAKEMSKKVKIGPENPPSVCLYTILNAPGGVCSAALTENCEMLSIGYGNSSIQVHSLNQKGLPLLKSSSELEQVDLEAETELTEEIFDHNSKDEVVEFTGHLGPVYSLSYSPDRRLLLSGSRDETVRLWSIEMRRNLLVYRMDAPVLRSLFCSRGFYFAVSTASKLVSLYSSEKNIPVRIFCSAQEDVTGLDFHPNCNYVVGGSDDHDVYVWDVLNAACVRKFSGHKAPVHTVKVSPDGRYIISVSTDGLMNVWDLGQQKLLCSQEGPPIPFQVPITFSKDGSVFVIGSPEHAVSFYNFDQVTSYGSEMMTPEQRLNPEGFNMFTYPTKRTSPLDFSFSKKNTVVGVGAFDV</sequence>
<evidence type="ECO:0000256" key="3">
    <source>
        <dbReference type="PROSITE-ProRule" id="PRU00221"/>
    </source>
</evidence>
<dbReference type="Gene3D" id="2.130.10.10">
    <property type="entry name" value="YVTN repeat-like/Quinoprotein amine dehydrogenase"/>
    <property type="match status" value="2"/>
</dbReference>
<dbReference type="InterPro" id="IPR019775">
    <property type="entry name" value="WD40_repeat_CS"/>
</dbReference>
<keyword evidence="2" id="KW-0677">Repeat</keyword>
<dbReference type="Pfam" id="PF00400">
    <property type="entry name" value="WD40"/>
    <property type="match status" value="3"/>
</dbReference>
<feature type="repeat" description="WD" evidence="3">
    <location>
        <begin position="278"/>
        <end position="319"/>
    </location>
</feature>
<dbReference type="AlphaFoldDB" id="A0A811JT58"/>
<keyword evidence="6" id="KW-1185">Reference proteome</keyword>
<reference evidence="5" key="1">
    <citation type="submission" date="2020-09" db="EMBL/GenBank/DDBJ databases">
        <authorList>
            <person name="Kikuchi T."/>
        </authorList>
    </citation>
    <scope>NUCLEOTIDE SEQUENCE</scope>
    <source>
        <strain evidence="5">SH1</strain>
    </source>
</reference>
<dbReference type="OrthoDB" id="10266330at2759"/>
<evidence type="ECO:0000256" key="4">
    <source>
        <dbReference type="SAM" id="MobiDB-lite"/>
    </source>
</evidence>
<dbReference type="GO" id="GO:0006367">
    <property type="term" value="P:transcription initiation at RNA polymerase II promoter"/>
    <property type="evidence" value="ECO:0007669"/>
    <property type="project" value="TreeGrafter"/>
</dbReference>
<dbReference type="Proteomes" id="UP000614601">
    <property type="component" value="Unassembled WGS sequence"/>
</dbReference>
<dbReference type="EMBL" id="CAJFDH010000001">
    <property type="protein sequence ID" value="CAD5206328.1"/>
    <property type="molecule type" value="Genomic_DNA"/>
</dbReference>
<feature type="repeat" description="WD" evidence="3">
    <location>
        <begin position="236"/>
        <end position="277"/>
    </location>
</feature>
<dbReference type="InterPro" id="IPR015943">
    <property type="entry name" value="WD40/YVTN_repeat-like_dom_sf"/>
</dbReference>
<protein>
    <recommendedName>
        <fullName evidence="7">WD_REPEATS_REGION domain-containing protein</fullName>
    </recommendedName>
</protein>
<feature type="compositionally biased region" description="Basic and acidic residues" evidence="4">
    <location>
        <begin position="23"/>
        <end position="32"/>
    </location>
</feature>
<dbReference type="PROSITE" id="PS00678">
    <property type="entry name" value="WD_REPEATS_1"/>
    <property type="match status" value="2"/>
</dbReference>
<dbReference type="PANTHER" id="PTHR19879">
    <property type="entry name" value="TRANSCRIPTION INITIATION FACTOR TFIID"/>
    <property type="match status" value="1"/>
</dbReference>
<dbReference type="PROSITE" id="PS50082">
    <property type="entry name" value="WD_REPEATS_2"/>
    <property type="match status" value="3"/>
</dbReference>
<dbReference type="PRINTS" id="PR00320">
    <property type="entry name" value="GPROTEINBRPT"/>
</dbReference>
<dbReference type="SUPFAM" id="SSF50978">
    <property type="entry name" value="WD40 repeat-like"/>
    <property type="match status" value="1"/>
</dbReference>
<dbReference type="Proteomes" id="UP000783686">
    <property type="component" value="Unassembled WGS sequence"/>
</dbReference>
<dbReference type="InterPro" id="IPR036322">
    <property type="entry name" value="WD40_repeat_dom_sf"/>
</dbReference>
<comment type="caution">
    <text evidence="5">The sequence shown here is derived from an EMBL/GenBank/DDBJ whole genome shotgun (WGS) entry which is preliminary data.</text>
</comment>
<feature type="region of interest" description="Disordered" evidence="4">
    <location>
        <begin position="1"/>
        <end position="46"/>
    </location>
</feature>
<evidence type="ECO:0000256" key="2">
    <source>
        <dbReference type="ARBA" id="ARBA00022737"/>
    </source>
</evidence>
<keyword evidence="1 3" id="KW-0853">WD repeat</keyword>
<dbReference type="InterPro" id="IPR020472">
    <property type="entry name" value="WD40_PAC1"/>
</dbReference>
<gene>
    <name evidence="5" type="ORF">BOKJ2_LOCUS1012</name>
</gene>
<feature type="compositionally biased region" description="Basic and acidic residues" evidence="4">
    <location>
        <begin position="1"/>
        <end position="10"/>
    </location>
</feature>
<dbReference type="EMBL" id="CAJFCW020000001">
    <property type="protein sequence ID" value="CAG9081332.1"/>
    <property type="molecule type" value="Genomic_DNA"/>
</dbReference>